<dbReference type="AlphaFoldDB" id="A0AA36DFM8"/>
<dbReference type="Gene3D" id="1.10.510.10">
    <property type="entry name" value="Transferase(Phosphotransferase) domain 1"/>
    <property type="match status" value="1"/>
</dbReference>
<feature type="compositionally biased region" description="Pro residues" evidence="4">
    <location>
        <begin position="227"/>
        <end position="243"/>
    </location>
</feature>
<dbReference type="PROSITE" id="PS00109">
    <property type="entry name" value="PROTEIN_KINASE_TYR"/>
    <property type="match status" value="1"/>
</dbReference>
<dbReference type="InterPro" id="IPR017441">
    <property type="entry name" value="Protein_kinase_ATP_BS"/>
</dbReference>
<feature type="binding site" evidence="3">
    <location>
        <position position="429"/>
    </location>
    <ligand>
        <name>ATP</name>
        <dbReference type="ChEBI" id="CHEBI:30616"/>
    </ligand>
</feature>
<dbReference type="Proteomes" id="UP001177023">
    <property type="component" value="Unassembled WGS sequence"/>
</dbReference>
<evidence type="ECO:0000313" key="7">
    <source>
        <dbReference type="Proteomes" id="UP001177023"/>
    </source>
</evidence>
<name>A0AA36DFM8_9BILA</name>
<dbReference type="InterPro" id="IPR011009">
    <property type="entry name" value="Kinase-like_dom_sf"/>
</dbReference>
<keyword evidence="2 3" id="KW-0067">ATP-binding</keyword>
<evidence type="ECO:0000259" key="5">
    <source>
        <dbReference type="PROSITE" id="PS50011"/>
    </source>
</evidence>
<dbReference type="SUPFAM" id="SSF56112">
    <property type="entry name" value="Protein kinase-like (PK-like)"/>
    <property type="match status" value="1"/>
</dbReference>
<dbReference type="PRINTS" id="PR00109">
    <property type="entry name" value="TYRKINASE"/>
</dbReference>
<accession>A0AA36DFM8</accession>
<evidence type="ECO:0000256" key="2">
    <source>
        <dbReference type="ARBA" id="ARBA00022840"/>
    </source>
</evidence>
<reference evidence="6" key="1">
    <citation type="submission" date="2023-06" db="EMBL/GenBank/DDBJ databases">
        <authorList>
            <person name="Delattre M."/>
        </authorList>
    </citation>
    <scope>NUCLEOTIDE SEQUENCE</scope>
    <source>
        <strain evidence="6">AF72</strain>
    </source>
</reference>
<feature type="compositionally biased region" description="Basic and acidic residues" evidence="4">
    <location>
        <begin position="1"/>
        <end position="16"/>
    </location>
</feature>
<dbReference type="InterPro" id="IPR050198">
    <property type="entry name" value="Non-receptor_tyrosine_kinases"/>
</dbReference>
<dbReference type="InterPro" id="IPR001245">
    <property type="entry name" value="Ser-Thr/Tyr_kinase_cat_dom"/>
</dbReference>
<gene>
    <name evidence="6" type="ORF">MSPICULIGERA_LOCUS23847</name>
</gene>
<dbReference type="PROSITE" id="PS50011">
    <property type="entry name" value="PROTEIN_KINASE_DOM"/>
    <property type="match status" value="1"/>
</dbReference>
<proteinExistence type="predicted"/>
<dbReference type="GO" id="GO:0005524">
    <property type="term" value="F:ATP binding"/>
    <property type="evidence" value="ECO:0007669"/>
    <property type="project" value="UniProtKB-UniRule"/>
</dbReference>
<evidence type="ECO:0000256" key="1">
    <source>
        <dbReference type="ARBA" id="ARBA00022741"/>
    </source>
</evidence>
<feature type="compositionally biased region" description="Basic and acidic residues" evidence="4">
    <location>
        <begin position="124"/>
        <end position="134"/>
    </location>
</feature>
<feature type="non-terminal residue" evidence="6">
    <location>
        <position position="1"/>
    </location>
</feature>
<dbReference type="CDD" id="cd00192">
    <property type="entry name" value="PTKc"/>
    <property type="match status" value="1"/>
</dbReference>
<dbReference type="EMBL" id="CATQJA010002706">
    <property type="protein sequence ID" value="CAJ0585837.1"/>
    <property type="molecule type" value="Genomic_DNA"/>
</dbReference>
<dbReference type="InterPro" id="IPR008266">
    <property type="entry name" value="Tyr_kinase_AS"/>
</dbReference>
<feature type="domain" description="Protein kinase" evidence="5">
    <location>
        <begin position="398"/>
        <end position="674"/>
    </location>
</feature>
<evidence type="ECO:0000256" key="3">
    <source>
        <dbReference type="PROSITE-ProRule" id="PRU10141"/>
    </source>
</evidence>
<keyword evidence="7" id="KW-1185">Reference proteome</keyword>
<comment type="caution">
    <text evidence="6">The sequence shown here is derived from an EMBL/GenBank/DDBJ whole genome shotgun (WGS) entry which is preliminary data.</text>
</comment>
<dbReference type="GO" id="GO:0004713">
    <property type="term" value="F:protein tyrosine kinase activity"/>
    <property type="evidence" value="ECO:0007669"/>
    <property type="project" value="InterPro"/>
</dbReference>
<organism evidence="6 7">
    <name type="scientific">Mesorhabditis spiculigera</name>
    <dbReference type="NCBI Taxonomy" id="96644"/>
    <lineage>
        <taxon>Eukaryota</taxon>
        <taxon>Metazoa</taxon>
        <taxon>Ecdysozoa</taxon>
        <taxon>Nematoda</taxon>
        <taxon>Chromadorea</taxon>
        <taxon>Rhabditida</taxon>
        <taxon>Rhabditina</taxon>
        <taxon>Rhabditomorpha</taxon>
        <taxon>Rhabditoidea</taxon>
        <taxon>Rhabditidae</taxon>
        <taxon>Mesorhabditinae</taxon>
        <taxon>Mesorhabditis</taxon>
    </lineage>
</organism>
<feature type="compositionally biased region" description="Polar residues" evidence="4">
    <location>
        <begin position="191"/>
        <end position="202"/>
    </location>
</feature>
<dbReference type="InterPro" id="IPR000719">
    <property type="entry name" value="Prot_kinase_dom"/>
</dbReference>
<protein>
    <recommendedName>
        <fullName evidence="5">Protein kinase domain-containing protein</fullName>
    </recommendedName>
</protein>
<evidence type="ECO:0000256" key="4">
    <source>
        <dbReference type="SAM" id="MobiDB-lite"/>
    </source>
</evidence>
<feature type="compositionally biased region" description="Pro residues" evidence="4">
    <location>
        <begin position="102"/>
        <end position="118"/>
    </location>
</feature>
<dbReference type="Pfam" id="PF07714">
    <property type="entry name" value="PK_Tyr_Ser-Thr"/>
    <property type="match status" value="1"/>
</dbReference>
<feature type="region of interest" description="Disordered" evidence="4">
    <location>
        <begin position="1"/>
        <end position="247"/>
    </location>
</feature>
<dbReference type="PROSITE" id="PS00107">
    <property type="entry name" value="PROTEIN_KINASE_ATP"/>
    <property type="match status" value="1"/>
</dbReference>
<sequence length="677" mass="75641">MSDKKKKRELTEHTCADEGEDDQPFMPIPINKRTDPPLNDKDAERDKKEPVSGPEVSKESDKTSEGVSPKAPTPSTPSASSVDGTSPVEVTAMGTVSVGAPPTSPDPKSLPSPTPPSLMPAVMTKDDKRDDPKRSIHRKDRTRDNATVTQADVDVDKFPPIQLRPATAVPSSSKSNSGKGSGPFMPKATRTRASQIQTRNNRTPPPTAKKPGTFSGRKRSTNKDNFAPPPPAAPAPPPPPPPQRSKMDNKVDEELAIQNSIQLQDEEYWTLVDQTVINREYFHGYFTMHYITKMLRQPGDYILGILPYNNEKKGWHLASGIGLCVAFRDIRFIPIKGGKRKQYRFKGGKVTKPTVQELVAEYACGQGLPQPFDNGVERLVYLTRPVSRAAYILPHKRVQLHDRIGGGNFGVVYNGTLLDRNKKFNVAVKIFKPSTLSAGPGTNRTKDILHQKKFLEEAYVMWQLKHPNIVHFFGICSLKPALMIIMEYCTGGCVRSYLQKQGDTVPVSVKNRFAIEACEGLKYLTNRDFVHRDVAARNCLIDENLTLKVADFGLTTDAEVLRRKGDNANAMVLPIKWASPEVLRSGDFSWASDVWAFGVMLFELYNEAREPYTGLRNRIVREELLKGAGFRMELPPSIPLPIRSLMMRCWEEVPMKRPNFTALADELRKAKRLIEEN</sequence>
<dbReference type="SMART" id="SM00219">
    <property type="entry name" value="TyrKc"/>
    <property type="match status" value="1"/>
</dbReference>
<dbReference type="InterPro" id="IPR020635">
    <property type="entry name" value="Tyr_kinase_cat_dom"/>
</dbReference>
<dbReference type="PANTHER" id="PTHR24418">
    <property type="entry name" value="TYROSINE-PROTEIN KINASE"/>
    <property type="match status" value="1"/>
</dbReference>
<feature type="compositionally biased region" description="Basic and acidic residues" evidence="4">
    <location>
        <begin position="32"/>
        <end position="64"/>
    </location>
</feature>
<keyword evidence="1 3" id="KW-0547">Nucleotide-binding</keyword>
<evidence type="ECO:0000313" key="6">
    <source>
        <dbReference type="EMBL" id="CAJ0585837.1"/>
    </source>
</evidence>